<dbReference type="Pfam" id="PF00501">
    <property type="entry name" value="AMP-binding"/>
    <property type="match status" value="1"/>
</dbReference>
<dbReference type="InterPro" id="IPR042099">
    <property type="entry name" value="ANL_N_sf"/>
</dbReference>
<dbReference type="InterPro" id="IPR013120">
    <property type="entry name" value="FAR_NAD-bd"/>
</dbReference>
<dbReference type="SUPFAM" id="SSF51735">
    <property type="entry name" value="NAD(P)-binding Rossmann-fold domains"/>
    <property type="match status" value="1"/>
</dbReference>
<dbReference type="GO" id="GO:0031177">
    <property type="term" value="F:phosphopantetheine binding"/>
    <property type="evidence" value="ECO:0007669"/>
    <property type="project" value="InterPro"/>
</dbReference>
<keyword evidence="2" id="KW-0597">Phosphoprotein</keyword>
<dbReference type="PANTHER" id="PTHR43439:SF2">
    <property type="entry name" value="ENZYME, PUTATIVE (JCVI)-RELATED"/>
    <property type="match status" value="1"/>
</dbReference>
<name>A0A4V3XJ50_9APHY</name>
<dbReference type="InterPro" id="IPR036291">
    <property type="entry name" value="NAD(P)-bd_dom_sf"/>
</dbReference>
<evidence type="ECO:0000256" key="1">
    <source>
        <dbReference type="ARBA" id="ARBA00022450"/>
    </source>
</evidence>
<evidence type="ECO:0000259" key="3">
    <source>
        <dbReference type="SMART" id="SM00823"/>
    </source>
</evidence>
<evidence type="ECO:0000313" key="4">
    <source>
        <dbReference type="EMBL" id="THH31763.1"/>
    </source>
</evidence>
<feature type="domain" description="Polyketide synthase-like phosphopantetheine-binding" evidence="3">
    <location>
        <begin position="347"/>
        <end position="428"/>
    </location>
</feature>
<keyword evidence="5" id="KW-1185">Reference proteome</keyword>
<dbReference type="EMBL" id="SGPM01000038">
    <property type="protein sequence ID" value="THH31763.1"/>
    <property type="molecule type" value="Genomic_DNA"/>
</dbReference>
<dbReference type="SUPFAM" id="SSF47336">
    <property type="entry name" value="ACP-like"/>
    <property type="match status" value="1"/>
</dbReference>
<dbReference type="InterPro" id="IPR000873">
    <property type="entry name" value="AMP-dep_synth/lig_dom"/>
</dbReference>
<gene>
    <name evidence="4" type="ORF">EUX98_g2444</name>
</gene>
<dbReference type="InterPro" id="IPR036736">
    <property type="entry name" value="ACP-like_sf"/>
</dbReference>
<dbReference type="Gene3D" id="3.40.50.12780">
    <property type="entry name" value="N-terminal domain of ligase-like"/>
    <property type="match status" value="1"/>
</dbReference>
<dbReference type="SUPFAM" id="SSF56801">
    <property type="entry name" value="Acetyl-CoA synthetase-like"/>
    <property type="match status" value="1"/>
</dbReference>
<dbReference type="Pfam" id="PF23562">
    <property type="entry name" value="AMP-binding_C_3"/>
    <property type="match status" value="1"/>
</dbReference>
<dbReference type="Proteomes" id="UP000308730">
    <property type="component" value="Unassembled WGS sequence"/>
</dbReference>
<dbReference type="PANTHER" id="PTHR43439">
    <property type="entry name" value="PHENYLACETATE-COENZYME A LIGASE"/>
    <property type="match status" value="1"/>
</dbReference>
<evidence type="ECO:0000313" key="5">
    <source>
        <dbReference type="Proteomes" id="UP000308730"/>
    </source>
</evidence>
<sequence>MTLLTFHTIGFFLQVYVPMTTGLPVAIYTPQSPAPPILPNPLNVLELVKLLGCNGVLVMPSIIEIWTQSEESVAFLTTLQALMYGGGPLSAENGDKLVAAGVKLCTLYGATEFGTPIRILDTEYSKSPDPGAKTPEDWAWLQFSSLTQPKWVDQGDGTFELQLLNCDTHEPNVENMENPRGYATSDLFISHPTKKGLWRLVGRADDVVVLSSGEKIVPVPQQNFLVSTKYASGALIFGRGETQAGVLIEPRSEFVVDPDDEKALMDFKNMIWPCVDAANKLAPSFARIFKEMIIITKPSKPMIRAAKGTVMRKLTLAAYEIEISNLYGKDIGTSGNSITGPESWASKDVLTWLTLQAESIHHREEVDPGRDLFEQGFDSLSATFLRNRIIGALRCYKRNDETAFAVPPSFVFMYPTLQDLAVATVNLLSTNGATQNGHVGASSVRDIHTSLNKYLSLLPGLFPLVPRTSEDGAVVLLTGSTGSLGSHILAGLLSDERVARVFAFNRENSRFKQVAAFAERGLPVELLSSRKLLEIVGNSSKDDLGLEDRVLTEIKTSVTHIIHNAWKVDFNLSLQSFDTQIAGASNFIKLCALSSQSVKFFFTSSIGVARNWDSGRSGSVPEDVMHDANVAAGQGYAASKYVVEQLLEKARERGLSATSIRLGQISGSSKTGSWPATEWFPILIKSSIALGCLPTQENVRLLSLLSGFHEINMSMSMKAITWVPVDIVAQTIVDYVHAATDSPNGLPIVLNLVHHRPSSWNTIIDAINDALPSRLLLLPFSEWVKKIESVNTSSAPDVLGQVPAAKLLDFFRGLAKSSVSATKQGTASHFVTAQSQRFSLALRDAQVISTENAALWIRYWKEIDFLAARGHA</sequence>
<dbReference type="InterPro" id="IPR051414">
    <property type="entry name" value="Adenylate-forming_Reductase"/>
</dbReference>
<dbReference type="Gene3D" id="1.10.1200.10">
    <property type="entry name" value="ACP-like"/>
    <property type="match status" value="1"/>
</dbReference>
<keyword evidence="1" id="KW-0596">Phosphopantetheine</keyword>
<comment type="caution">
    <text evidence="4">The sequence shown here is derived from an EMBL/GenBank/DDBJ whole genome shotgun (WGS) entry which is preliminary data.</text>
</comment>
<proteinExistence type="predicted"/>
<organism evidence="4 5">
    <name type="scientific">Antrodiella citrinella</name>
    <dbReference type="NCBI Taxonomy" id="2447956"/>
    <lineage>
        <taxon>Eukaryota</taxon>
        <taxon>Fungi</taxon>
        <taxon>Dikarya</taxon>
        <taxon>Basidiomycota</taxon>
        <taxon>Agaricomycotina</taxon>
        <taxon>Agaricomycetes</taxon>
        <taxon>Polyporales</taxon>
        <taxon>Steccherinaceae</taxon>
        <taxon>Antrodiella</taxon>
    </lineage>
</organism>
<dbReference type="SMART" id="SM00823">
    <property type="entry name" value="PKS_PP"/>
    <property type="match status" value="1"/>
</dbReference>
<accession>A0A4V3XJ50</accession>
<dbReference type="OrthoDB" id="429813at2759"/>
<dbReference type="Gene3D" id="3.40.50.720">
    <property type="entry name" value="NAD(P)-binding Rossmann-like Domain"/>
    <property type="match status" value="1"/>
</dbReference>
<dbReference type="AlphaFoldDB" id="A0A4V3XJ50"/>
<dbReference type="Pfam" id="PF07993">
    <property type="entry name" value="NAD_binding_4"/>
    <property type="match status" value="1"/>
</dbReference>
<reference evidence="4 5" key="1">
    <citation type="submission" date="2019-02" db="EMBL/GenBank/DDBJ databases">
        <title>Genome sequencing of the rare red list fungi Antrodiella citrinella (Flaviporus citrinellus).</title>
        <authorList>
            <person name="Buettner E."/>
            <person name="Kellner H."/>
        </authorList>
    </citation>
    <scope>NUCLEOTIDE SEQUENCE [LARGE SCALE GENOMIC DNA]</scope>
    <source>
        <strain evidence="4 5">DSM 108506</strain>
    </source>
</reference>
<protein>
    <recommendedName>
        <fullName evidence="3">Polyketide synthase-like phosphopantetheine-binding domain-containing protein</fullName>
    </recommendedName>
</protein>
<evidence type="ECO:0000256" key="2">
    <source>
        <dbReference type="ARBA" id="ARBA00022553"/>
    </source>
</evidence>
<dbReference type="InterPro" id="IPR020806">
    <property type="entry name" value="PKS_PP-bd"/>
</dbReference>